<dbReference type="Gene3D" id="1.20.1280.290">
    <property type="match status" value="1"/>
</dbReference>
<proteinExistence type="predicted"/>
<evidence type="ECO:0000256" key="4">
    <source>
        <dbReference type="ARBA" id="ARBA00023136"/>
    </source>
</evidence>
<reference evidence="6" key="2">
    <citation type="submission" date="2025-08" db="UniProtKB">
        <authorList>
            <consortium name="Ensembl"/>
        </authorList>
    </citation>
    <scope>IDENTIFICATION</scope>
</reference>
<organism evidence="6 7">
    <name type="scientific">Gasterosteus aculeatus aculeatus</name>
    <name type="common">three-spined stickleback</name>
    <dbReference type="NCBI Taxonomy" id="481459"/>
    <lineage>
        <taxon>Eukaryota</taxon>
        <taxon>Metazoa</taxon>
        <taxon>Chordata</taxon>
        <taxon>Craniata</taxon>
        <taxon>Vertebrata</taxon>
        <taxon>Euteleostomi</taxon>
        <taxon>Actinopterygii</taxon>
        <taxon>Neopterygii</taxon>
        <taxon>Teleostei</taxon>
        <taxon>Neoteleostei</taxon>
        <taxon>Acanthomorphata</taxon>
        <taxon>Eupercaria</taxon>
        <taxon>Perciformes</taxon>
        <taxon>Cottioidei</taxon>
        <taxon>Gasterosteales</taxon>
        <taxon>Gasterosteidae</taxon>
        <taxon>Gasterosteus</taxon>
    </lineage>
</organism>
<dbReference type="Ensembl" id="ENSGACT00000018238.2">
    <property type="protein sequence ID" value="ENSGACP00000018203.2"/>
    <property type="gene ID" value="ENSGACG00000013779.2"/>
</dbReference>
<keyword evidence="2 5" id="KW-0812">Transmembrane</keyword>
<protein>
    <submittedName>
        <fullName evidence="6">Si:dkey-246g23.2</fullName>
    </submittedName>
</protein>
<dbReference type="Bgee" id="ENSGACG00000013779">
    <property type="expression patterns" value="Expressed in zone of skin and 3 other cell types or tissues"/>
</dbReference>
<feature type="transmembrane region" description="Helical" evidence="5">
    <location>
        <begin position="18"/>
        <end position="39"/>
    </location>
</feature>
<keyword evidence="4 5" id="KW-0472">Membrane</keyword>
<feature type="transmembrane region" description="Helical" evidence="5">
    <location>
        <begin position="77"/>
        <end position="97"/>
    </location>
</feature>
<dbReference type="InterPro" id="IPR006603">
    <property type="entry name" value="PQ-loop_rpt"/>
</dbReference>
<dbReference type="FunFam" id="1.20.1280.290:FF:000008">
    <property type="entry name" value="PQ-loop repeat-containing protein 1"/>
    <property type="match status" value="1"/>
</dbReference>
<dbReference type="GeneTree" id="ENSGT00390000002381"/>
<reference evidence="6" key="3">
    <citation type="submission" date="2025-09" db="UniProtKB">
        <authorList>
            <consortium name="Ensembl"/>
        </authorList>
    </citation>
    <scope>IDENTIFICATION</scope>
</reference>
<dbReference type="GO" id="GO:0042147">
    <property type="term" value="P:retrograde transport, endosome to Golgi"/>
    <property type="evidence" value="ECO:0007669"/>
    <property type="project" value="TreeGrafter"/>
</dbReference>
<name>G3PKS3_GASAC</name>
<dbReference type="PANTHER" id="PTHR14856:SF11">
    <property type="entry name" value="PQ-LOOP REPEAT-CONTAINING PROTEIN 1 ISOFORM X1"/>
    <property type="match status" value="1"/>
</dbReference>
<dbReference type="Proteomes" id="UP000007635">
    <property type="component" value="Chromosome XIX"/>
</dbReference>
<dbReference type="GO" id="GO:0005768">
    <property type="term" value="C:endosome"/>
    <property type="evidence" value="ECO:0007669"/>
    <property type="project" value="TreeGrafter"/>
</dbReference>
<evidence type="ECO:0000256" key="3">
    <source>
        <dbReference type="ARBA" id="ARBA00022989"/>
    </source>
</evidence>
<evidence type="ECO:0000313" key="7">
    <source>
        <dbReference type="Proteomes" id="UP000007635"/>
    </source>
</evidence>
<dbReference type="GO" id="GO:0016020">
    <property type="term" value="C:membrane"/>
    <property type="evidence" value="ECO:0007669"/>
    <property type="project" value="UniProtKB-SubCell"/>
</dbReference>
<evidence type="ECO:0000256" key="5">
    <source>
        <dbReference type="SAM" id="Phobius"/>
    </source>
</evidence>
<dbReference type="InterPro" id="IPR052241">
    <property type="entry name" value="SLC66/Scramblase_ANY1"/>
</dbReference>
<comment type="subcellular location">
    <subcellularLocation>
        <location evidence="1">Membrane</location>
        <topology evidence="1">Multi-pass membrane protein</topology>
    </subcellularLocation>
</comment>
<sequence length="231" mass="26248">MDAPVVAQEEAAADSWPLLSWMASCLMVFGGALPYVPQYQDIRKSGHADGFSTRVCLVLLVANILRIFFWIGKQFELTLLLQSVVMIVTMFAILHLCCEVQNTNRVSTRQHRLSDLDFRYFWKWSAFEDYLLFCFGFTVLCAVVTLLLLDSPLFVETLGSAAVMFEAMLGLPQLLQNFHNSSTKGMRRVEQSIPQTAQRGENFNFCFLQRCPLTFSGEPGRRSWSVCSVCR</sequence>
<dbReference type="AlphaFoldDB" id="G3PKS3"/>
<keyword evidence="3 5" id="KW-1133">Transmembrane helix</keyword>
<dbReference type="Pfam" id="PF04193">
    <property type="entry name" value="PQ-loop"/>
    <property type="match status" value="1"/>
</dbReference>
<feature type="transmembrane region" description="Helical" evidence="5">
    <location>
        <begin position="130"/>
        <end position="149"/>
    </location>
</feature>
<reference evidence="6 7" key="1">
    <citation type="journal article" date="2021" name="G3 (Bethesda)">
        <title>Improved contiguity of the threespine stickleback genome using long-read sequencing.</title>
        <authorList>
            <person name="Nath S."/>
            <person name="Shaw D.E."/>
            <person name="White M.A."/>
        </authorList>
    </citation>
    <scope>NUCLEOTIDE SEQUENCE [LARGE SCALE GENOMIC DNA]</scope>
    <source>
        <strain evidence="6 7">Lake Benthic</strain>
    </source>
</reference>
<feature type="transmembrane region" description="Helical" evidence="5">
    <location>
        <begin position="51"/>
        <end position="71"/>
    </location>
</feature>
<dbReference type="PANTHER" id="PTHR14856">
    <property type="entry name" value="PQ-LOOP REPEAT-CONTAINING PROTEIN 1-LIKE PROTEIN"/>
    <property type="match status" value="1"/>
</dbReference>
<dbReference type="GO" id="GO:0005802">
    <property type="term" value="C:trans-Golgi network"/>
    <property type="evidence" value="ECO:0007669"/>
    <property type="project" value="TreeGrafter"/>
</dbReference>
<dbReference type="GO" id="GO:0005829">
    <property type="term" value="C:cytosol"/>
    <property type="evidence" value="ECO:0007669"/>
    <property type="project" value="GOC"/>
</dbReference>
<evidence type="ECO:0000256" key="2">
    <source>
        <dbReference type="ARBA" id="ARBA00022692"/>
    </source>
</evidence>
<keyword evidence="7" id="KW-1185">Reference proteome</keyword>
<evidence type="ECO:0000256" key="1">
    <source>
        <dbReference type="ARBA" id="ARBA00004141"/>
    </source>
</evidence>
<accession>G3PKS3</accession>
<evidence type="ECO:0000313" key="6">
    <source>
        <dbReference type="Ensembl" id="ENSGACP00000018203.2"/>
    </source>
</evidence>
<dbReference type="GO" id="GO:0045332">
    <property type="term" value="P:phospholipid translocation"/>
    <property type="evidence" value="ECO:0007669"/>
    <property type="project" value="TreeGrafter"/>
</dbReference>